<keyword evidence="1" id="KW-0285">Flavoprotein</keyword>
<dbReference type="PANTHER" id="PTHR10851:SF0">
    <property type="entry name" value="PYRIDOXINE-5'-PHOSPHATE OXIDASE"/>
    <property type="match status" value="1"/>
</dbReference>
<dbReference type="STRING" id="558173.CDOO_05215"/>
<keyword evidence="3" id="KW-0560">Oxidoreductase</keyword>
<dbReference type="Pfam" id="PF01243">
    <property type="entry name" value="PNPOx_N"/>
    <property type="match status" value="1"/>
</dbReference>
<reference evidence="6 7" key="1">
    <citation type="submission" date="2013-09" db="EMBL/GenBank/DDBJ databases">
        <title>Complete genome sequence of Corynebacterium doosanense CAU 212(T) (=DSM 45436(T)), isolated from activated sludge.</title>
        <authorList>
            <person name="Schaffert L."/>
            <person name="Albersmeier A."/>
            <person name="Kalinowski J."/>
            <person name="Ruckert C."/>
        </authorList>
    </citation>
    <scope>NUCLEOTIDE SEQUENCE [LARGE SCALE GENOMIC DNA]</scope>
    <source>
        <strain evidence="6 7">CAU 212</strain>
    </source>
</reference>
<dbReference type="OrthoDB" id="9780392at2"/>
<feature type="binding site" evidence="4">
    <location>
        <position position="89"/>
    </location>
    <ligand>
        <name>FMN</name>
        <dbReference type="ChEBI" id="CHEBI:58210"/>
    </ligand>
</feature>
<dbReference type="HOGENOM" id="CLU_032263_2_3_11"/>
<dbReference type="EMBL" id="CP006764">
    <property type="protein sequence ID" value="AIT60717.1"/>
    <property type="molecule type" value="Genomic_DNA"/>
</dbReference>
<evidence type="ECO:0000256" key="4">
    <source>
        <dbReference type="PIRSR" id="PIRSR000190-2"/>
    </source>
</evidence>
<gene>
    <name evidence="6" type="ORF">CDOO_05215</name>
</gene>
<dbReference type="Proteomes" id="UP000029914">
    <property type="component" value="Chromosome"/>
</dbReference>
<dbReference type="GO" id="GO:0010181">
    <property type="term" value="F:FMN binding"/>
    <property type="evidence" value="ECO:0007669"/>
    <property type="project" value="InterPro"/>
</dbReference>
<evidence type="ECO:0000256" key="3">
    <source>
        <dbReference type="ARBA" id="ARBA00023002"/>
    </source>
</evidence>
<comment type="cofactor">
    <cofactor evidence="4">
        <name>FMN</name>
        <dbReference type="ChEBI" id="CHEBI:58210"/>
    </cofactor>
    <text evidence="4">Binds 1 FMN per subunit.</text>
</comment>
<accession>A0A097IEZ2</accession>
<dbReference type="SUPFAM" id="SSF50475">
    <property type="entry name" value="FMN-binding split barrel"/>
    <property type="match status" value="1"/>
</dbReference>
<dbReference type="PANTHER" id="PTHR10851">
    <property type="entry name" value="PYRIDOXINE-5-PHOSPHATE OXIDASE"/>
    <property type="match status" value="1"/>
</dbReference>
<evidence type="ECO:0000259" key="5">
    <source>
        <dbReference type="Pfam" id="PF01243"/>
    </source>
</evidence>
<dbReference type="KEGG" id="cdo:CDOO_05215"/>
<name>A0A097IEZ2_9CORY</name>
<dbReference type="Gene3D" id="2.30.110.10">
    <property type="entry name" value="Electron Transport, Fmn-binding Protein, Chain A"/>
    <property type="match status" value="1"/>
</dbReference>
<evidence type="ECO:0000256" key="1">
    <source>
        <dbReference type="ARBA" id="ARBA00022630"/>
    </source>
</evidence>
<evidence type="ECO:0000256" key="2">
    <source>
        <dbReference type="ARBA" id="ARBA00022643"/>
    </source>
</evidence>
<dbReference type="PIRSF" id="PIRSF000190">
    <property type="entry name" value="Pyd_amn-ph_oxd"/>
    <property type="match status" value="1"/>
</dbReference>
<feature type="domain" description="Pyridoxamine 5'-phosphate oxidase N-terminal" evidence="5">
    <location>
        <begin position="40"/>
        <end position="142"/>
    </location>
</feature>
<dbReference type="GO" id="GO:0004733">
    <property type="term" value="F:pyridoxamine phosphate oxidase activity"/>
    <property type="evidence" value="ECO:0007669"/>
    <property type="project" value="InterPro"/>
</dbReference>
<keyword evidence="2 4" id="KW-0288">FMN</keyword>
<organism evidence="6 7">
    <name type="scientific">Corynebacterium doosanense CAU 212 = DSM 45436</name>
    <dbReference type="NCBI Taxonomy" id="558173"/>
    <lineage>
        <taxon>Bacteria</taxon>
        <taxon>Bacillati</taxon>
        <taxon>Actinomycetota</taxon>
        <taxon>Actinomycetes</taxon>
        <taxon>Mycobacteriales</taxon>
        <taxon>Corynebacteriaceae</taxon>
        <taxon>Corynebacterium</taxon>
    </lineage>
</organism>
<evidence type="ECO:0000313" key="7">
    <source>
        <dbReference type="Proteomes" id="UP000029914"/>
    </source>
</evidence>
<dbReference type="InterPro" id="IPR000659">
    <property type="entry name" value="Pyridox_Oxase"/>
</dbReference>
<evidence type="ECO:0000313" key="6">
    <source>
        <dbReference type="EMBL" id="AIT60717.1"/>
    </source>
</evidence>
<protein>
    <submittedName>
        <fullName evidence="6">Pyridoxamine 5'-phosphate oxidase</fullName>
    </submittedName>
</protein>
<sequence>MTNLSSDFLGSLPQLTGTPPTIDLDLLPEEPRELFARWFREAVDAGVPEAKAMTVATVDADGLPDARMVDLQSVDENGWTFITGKASAKAAQLTANPAAALNFWWQPQIRAVRIRGEATPIPIGEYAQAWRVDPIHVEFWQSTAKQENTRIRYERTEMGWERSIETP</sequence>
<proteinExistence type="predicted"/>
<dbReference type="GO" id="GO:0008615">
    <property type="term" value="P:pyridoxine biosynthetic process"/>
    <property type="evidence" value="ECO:0007669"/>
    <property type="project" value="InterPro"/>
</dbReference>
<dbReference type="eggNOG" id="COG0259">
    <property type="taxonomic scope" value="Bacteria"/>
</dbReference>
<dbReference type="InterPro" id="IPR012349">
    <property type="entry name" value="Split_barrel_FMN-bd"/>
</dbReference>
<keyword evidence="7" id="KW-1185">Reference proteome</keyword>
<dbReference type="InterPro" id="IPR011576">
    <property type="entry name" value="Pyridox_Oxase_N"/>
</dbReference>
<dbReference type="RefSeq" id="WP_018022647.1">
    <property type="nucleotide sequence ID" value="NZ_AQUX01000010.1"/>
</dbReference>
<dbReference type="AlphaFoldDB" id="A0A097IEZ2"/>